<protein>
    <recommendedName>
        <fullName evidence="5">Protein transport protein SEC31</fullName>
    </recommendedName>
    <alternativeName>
        <fullName evidence="4">Protein transport protein sec31</fullName>
    </alternativeName>
</protein>
<reference evidence="18" key="2">
    <citation type="submission" date="2011-02" db="EMBL/GenBank/DDBJ databases">
        <authorList>
            <person name="MacLean D."/>
        </authorList>
    </citation>
    <scope>NUCLEOTIDE SEQUENCE</scope>
</reference>
<dbReference type="GO" id="GO:0070971">
    <property type="term" value="C:endoplasmic reticulum exit site"/>
    <property type="evidence" value="ECO:0007669"/>
    <property type="project" value="TreeGrafter"/>
</dbReference>
<keyword evidence="10" id="KW-0931">ER-Golgi transport</keyword>
<evidence type="ECO:0000256" key="16">
    <source>
        <dbReference type="SAM" id="MobiDB-lite"/>
    </source>
</evidence>
<keyword evidence="11" id="KW-0653">Protein transport</keyword>
<evidence type="ECO:0000313" key="18">
    <source>
        <dbReference type="EMBL" id="CCA20222.1"/>
    </source>
</evidence>
<evidence type="ECO:0000256" key="6">
    <source>
        <dbReference type="ARBA" id="ARBA00022448"/>
    </source>
</evidence>
<accession>F0WG87</accession>
<keyword evidence="13" id="KW-0968">Cytoplasmic vesicle</keyword>
<evidence type="ECO:0000256" key="8">
    <source>
        <dbReference type="ARBA" id="ARBA00022737"/>
    </source>
</evidence>
<dbReference type="InterPro" id="IPR015943">
    <property type="entry name" value="WD40/YVTN_repeat-like_dom_sf"/>
</dbReference>
<dbReference type="AlphaFoldDB" id="F0WG87"/>
<keyword evidence="8" id="KW-0677">Repeat</keyword>
<evidence type="ECO:0000256" key="13">
    <source>
        <dbReference type="ARBA" id="ARBA00023329"/>
    </source>
</evidence>
<dbReference type="Gene3D" id="2.130.10.10">
    <property type="entry name" value="YVTN repeat-like/Quinoprotein amine dehydrogenase"/>
    <property type="match status" value="1"/>
</dbReference>
<feature type="compositionally biased region" description="Polar residues" evidence="16">
    <location>
        <begin position="802"/>
        <end position="819"/>
    </location>
</feature>
<evidence type="ECO:0000256" key="11">
    <source>
        <dbReference type="ARBA" id="ARBA00022927"/>
    </source>
</evidence>
<dbReference type="InterPro" id="IPR040251">
    <property type="entry name" value="SEC31-like"/>
</dbReference>
<evidence type="ECO:0000256" key="9">
    <source>
        <dbReference type="ARBA" id="ARBA00022824"/>
    </source>
</evidence>
<evidence type="ECO:0000256" key="3">
    <source>
        <dbReference type="ARBA" id="ARBA00009358"/>
    </source>
</evidence>
<evidence type="ECO:0000259" key="17">
    <source>
        <dbReference type="Pfam" id="PF12931"/>
    </source>
</evidence>
<feature type="region of interest" description="Disordered" evidence="16">
    <location>
        <begin position="519"/>
        <end position="546"/>
    </location>
</feature>
<feature type="region of interest" description="Disordered" evidence="16">
    <location>
        <begin position="426"/>
        <end position="445"/>
    </location>
</feature>
<dbReference type="GO" id="GO:0030127">
    <property type="term" value="C:COPII vesicle coat"/>
    <property type="evidence" value="ECO:0007669"/>
    <property type="project" value="TreeGrafter"/>
</dbReference>
<dbReference type="PROSITE" id="PS50082">
    <property type="entry name" value="WD_REPEATS_2"/>
    <property type="match status" value="2"/>
</dbReference>
<feature type="compositionally biased region" description="Polar residues" evidence="16">
    <location>
        <begin position="911"/>
        <end position="952"/>
    </location>
</feature>
<feature type="repeat" description="WD" evidence="15">
    <location>
        <begin position="174"/>
        <end position="209"/>
    </location>
</feature>
<evidence type="ECO:0000256" key="7">
    <source>
        <dbReference type="ARBA" id="ARBA00022574"/>
    </source>
</evidence>
<sequence length="1186" mass="128966">MSLLKEIQANANAAWSPVRRKSNLLALGSRGDSGVGFENTGGEFKLVSIDFKDPSLQMNVINSVKTPNRFTSLAWRDVIKHNETCPYGVVAGGMSDGTVSFWNPKAMEDKKEPKELEIGKVSRHKGCVNDLQFNPHDDSSHLIASGGSDGEVYIMSLEKLSSPAVFTPSGGSITQGQINEITSVAWNTQVNYILATGTQNGSVVIWDLKQKKPWCEMRDPQRGTVSAIVWNPREGLQIATASGDDQRPVIKLWDLRNSTTTPLAEFNEHTAGILSLSWCPNDPGLVLSCAKDNRTLLWDIYSRQSMFEFPSEQSHTPTLGSDQFFGGGSGQRRIKVQWSPRIPAVASACTLDGKVQVWGLAGGGNPACRAPRWMRRPVGATFGFGGKLITIGNPKEPIGANSDRRRLIHLHYVVTEHSAVQDAEELDRSLESKDPSGLCDRKAATATTEDSKNVWRLMKILFEKDARQHLLLYLGLDAEKIRQANQRFAPEQPSTSPSTTVNDMLTQNDNGAAAEDVFSAGPQTESTPASALDNLSDMGSSLPDDDSKRLETVSVPVYTEKSESILMQALLVGNFELAVNCCLHYNQFADALLLASCGGPELWDKTQRAFFEHQKRPVMHIVSAIIRNELLDLVESSNPKEWRETLAMLSTYAKSEEFPGLCDKLAERLEAAGDLSSATLCYMCAVNVTKTVNAWVRECQLESGTFGRTYALQKLVEKVSVFCQAIDQAEQSMTPEVSRCIAEYATLLATQGRLDIAAKYARYSDLECAILRDRIYNAAPQQGYQPPPFPFEVFDIPVHAQNSQQQYGQTSLQNSNQYAQPAPSPNRPSVAVNNTTGYSAFQSGKYPAGRETTPMYSANQHASPYNAPQETQGYASQLGRGGGPQQQTGYPAQQPGIDRGPSYPAAPVVPSQAQQSSAYPTAAGISTQGQQPNAPYPMQQNTYAPSNPSNAAYQCAPGANAPYPGQQPGFPPASGGVNTNLPAAPMYPSESTSYNASPPVMQSTGVNSLAAATSLSTSRISTPSVDMSSQKKDGFVSSVGNRELTLKYGNTSSATLSPVNASAGGSFASDLLLGSTENISQQDLAIVKTFDDFIAHIQSLPLTMLEQKQMSEIKKAKDIMYSKLNAGILSAALVAQLHDMCQCFTNADFASAQQIYVGWTTTEWTQHKDWLRGLKGLIHLAMKRLR</sequence>
<evidence type="ECO:0000256" key="2">
    <source>
        <dbReference type="ARBA" id="ARBA00004397"/>
    </source>
</evidence>
<dbReference type="EMBL" id="FR824134">
    <property type="protein sequence ID" value="CCA20222.1"/>
    <property type="molecule type" value="Genomic_DNA"/>
</dbReference>
<keyword evidence="7 15" id="KW-0853">WD repeat</keyword>
<name>F0WG87_9STRA</name>
<reference evidence="18" key="1">
    <citation type="journal article" date="2011" name="PLoS Biol.">
        <title>Gene gain and loss during evolution of obligate parasitism in the white rust pathogen of Arabidopsis thaliana.</title>
        <authorList>
            <person name="Kemen E."/>
            <person name="Gardiner A."/>
            <person name="Schultz-Larsen T."/>
            <person name="Kemen A.C."/>
            <person name="Balmuth A.L."/>
            <person name="Robert-Seilaniantz A."/>
            <person name="Bailey K."/>
            <person name="Holub E."/>
            <person name="Studholme D.J."/>
            <person name="Maclean D."/>
            <person name="Jones J.D."/>
        </authorList>
    </citation>
    <scope>NUCLEOTIDE SEQUENCE</scope>
</reference>
<feature type="compositionally biased region" description="Polar residues" evidence="16">
    <location>
        <begin position="492"/>
        <end position="506"/>
    </location>
</feature>
<dbReference type="Gene3D" id="1.20.940.10">
    <property type="entry name" value="Functional domain of the splicing factor Prp18"/>
    <property type="match status" value="1"/>
</dbReference>
<dbReference type="PROSITE" id="PS50294">
    <property type="entry name" value="WD_REPEATS_REGION"/>
    <property type="match status" value="1"/>
</dbReference>
<keyword evidence="12" id="KW-0472">Membrane</keyword>
<dbReference type="GO" id="GO:0015031">
    <property type="term" value="P:protein transport"/>
    <property type="evidence" value="ECO:0007669"/>
    <property type="project" value="UniProtKB-KW"/>
</dbReference>
<dbReference type="GO" id="GO:0007029">
    <property type="term" value="P:endoplasmic reticulum organization"/>
    <property type="evidence" value="ECO:0007669"/>
    <property type="project" value="TreeGrafter"/>
</dbReference>
<dbReference type="PANTHER" id="PTHR13923">
    <property type="entry name" value="SEC31-RELATED PROTEIN"/>
    <property type="match status" value="1"/>
</dbReference>
<evidence type="ECO:0000256" key="1">
    <source>
        <dbReference type="ARBA" id="ARBA00004299"/>
    </source>
</evidence>
<comment type="similarity">
    <text evidence="3">Belongs to the WD repeat SEC31 family.</text>
</comment>
<keyword evidence="6" id="KW-0813">Transport</keyword>
<gene>
    <name evidence="18" type="primary">AlNc14C89G5617</name>
    <name evidence="18" type="ORF">ALNC14_063650</name>
</gene>
<dbReference type="Pfam" id="PF00400">
    <property type="entry name" value="WD40"/>
    <property type="match status" value="3"/>
</dbReference>
<dbReference type="GO" id="GO:0090110">
    <property type="term" value="P:COPII-coated vesicle cargo loading"/>
    <property type="evidence" value="ECO:0007669"/>
    <property type="project" value="TreeGrafter"/>
</dbReference>
<dbReference type="InterPro" id="IPR036322">
    <property type="entry name" value="WD40_repeat_dom_sf"/>
</dbReference>
<dbReference type="Pfam" id="PF12931">
    <property type="entry name" value="TPR_Sec16"/>
    <property type="match status" value="1"/>
</dbReference>
<evidence type="ECO:0000256" key="10">
    <source>
        <dbReference type="ARBA" id="ARBA00022892"/>
    </source>
</evidence>
<organism evidence="18">
    <name type="scientific">Albugo laibachii Nc14</name>
    <dbReference type="NCBI Taxonomy" id="890382"/>
    <lineage>
        <taxon>Eukaryota</taxon>
        <taxon>Sar</taxon>
        <taxon>Stramenopiles</taxon>
        <taxon>Oomycota</taxon>
        <taxon>Peronosporomycetes</taxon>
        <taxon>Albuginales</taxon>
        <taxon>Albuginaceae</taxon>
        <taxon>Albugo</taxon>
    </lineage>
</organism>
<evidence type="ECO:0000256" key="4">
    <source>
        <dbReference type="ARBA" id="ARBA00013507"/>
    </source>
</evidence>
<dbReference type="HOGENOM" id="CLU_003033_3_0_1"/>
<feature type="domain" description="Sec16 Sec23-binding" evidence="17">
    <location>
        <begin position="568"/>
        <end position="761"/>
    </location>
</feature>
<dbReference type="PROSITE" id="PS00678">
    <property type="entry name" value="WD_REPEATS_1"/>
    <property type="match status" value="2"/>
</dbReference>
<proteinExistence type="inferred from homology"/>
<evidence type="ECO:0000256" key="5">
    <source>
        <dbReference type="ARBA" id="ARBA00021236"/>
    </source>
</evidence>
<evidence type="ECO:0000256" key="12">
    <source>
        <dbReference type="ARBA" id="ARBA00023136"/>
    </source>
</evidence>
<dbReference type="Gene3D" id="1.25.40.1030">
    <property type="match status" value="1"/>
</dbReference>
<feature type="region of interest" description="Disordered" evidence="16">
    <location>
        <begin position="487"/>
        <end position="506"/>
    </location>
</feature>
<dbReference type="InterPro" id="IPR019775">
    <property type="entry name" value="WD40_repeat_CS"/>
</dbReference>
<dbReference type="GO" id="GO:0005789">
    <property type="term" value="C:endoplasmic reticulum membrane"/>
    <property type="evidence" value="ECO:0007669"/>
    <property type="project" value="UniProtKB-SubCell"/>
</dbReference>
<feature type="compositionally biased region" description="Polar residues" evidence="16">
    <location>
        <begin position="854"/>
        <end position="875"/>
    </location>
</feature>
<feature type="compositionally biased region" description="Polar residues" evidence="16">
    <location>
        <begin position="831"/>
        <end position="842"/>
    </location>
</feature>
<comment type="function">
    <text evidence="14">Component of the coat protein complex II (COPII) which promotes the formation of transport vesicles from the endoplasmic reticulum (ER). The coat has two main functions, the physical deformation of the endoplasmic reticulum membrane into vesicles and the selection of cargo molecules.</text>
</comment>
<dbReference type="SMART" id="SM00320">
    <property type="entry name" value="WD40"/>
    <property type="match status" value="5"/>
</dbReference>
<dbReference type="FunFam" id="2.130.10.10:FF:000526">
    <property type="entry name" value="Protein transport protein SEC31"/>
    <property type="match status" value="1"/>
</dbReference>
<comment type="subcellular location">
    <subcellularLocation>
        <location evidence="1">Cytoplasmic vesicle</location>
        <location evidence="1">COPII-coated vesicle membrane</location>
        <topology evidence="1">Peripheral membrane protein</topology>
        <orientation evidence="1">Cytoplasmic side</orientation>
    </subcellularLocation>
    <subcellularLocation>
        <location evidence="2">Endoplasmic reticulum membrane</location>
        <topology evidence="2">Peripheral membrane protein</topology>
        <orientation evidence="2">Cytoplasmic side</orientation>
    </subcellularLocation>
</comment>
<dbReference type="InterPro" id="IPR024298">
    <property type="entry name" value="Sec16_Sec23-bd"/>
</dbReference>
<feature type="repeat" description="WD" evidence="15">
    <location>
        <begin position="266"/>
        <end position="308"/>
    </location>
</feature>
<dbReference type="GO" id="GO:0005198">
    <property type="term" value="F:structural molecule activity"/>
    <property type="evidence" value="ECO:0007669"/>
    <property type="project" value="TreeGrafter"/>
</dbReference>
<keyword evidence="9" id="KW-0256">Endoplasmic reticulum</keyword>
<dbReference type="SUPFAM" id="SSF50978">
    <property type="entry name" value="WD40 repeat-like"/>
    <property type="match status" value="1"/>
</dbReference>
<evidence type="ECO:0000256" key="15">
    <source>
        <dbReference type="PROSITE-ProRule" id="PRU00221"/>
    </source>
</evidence>
<feature type="region of interest" description="Disordered" evidence="16">
    <location>
        <begin position="802"/>
        <end position="996"/>
    </location>
</feature>
<evidence type="ECO:0000256" key="14">
    <source>
        <dbReference type="ARBA" id="ARBA00025471"/>
    </source>
</evidence>
<dbReference type="PANTHER" id="PTHR13923:SF11">
    <property type="entry name" value="SECRETORY 31, ISOFORM D"/>
    <property type="match status" value="1"/>
</dbReference>
<dbReference type="InterPro" id="IPR001680">
    <property type="entry name" value="WD40_rpt"/>
</dbReference>